<gene>
    <name evidence="1" type="ORF">AVDCRST_MAG96-1315</name>
</gene>
<proteinExistence type="predicted"/>
<evidence type="ECO:0000313" key="1">
    <source>
        <dbReference type="EMBL" id="CAA9487023.1"/>
    </source>
</evidence>
<name>A0A6J4S824_9BACT</name>
<reference evidence="1" key="1">
    <citation type="submission" date="2020-02" db="EMBL/GenBank/DDBJ databases">
        <authorList>
            <person name="Meier V. D."/>
        </authorList>
    </citation>
    <scope>NUCLEOTIDE SEQUENCE</scope>
    <source>
        <strain evidence="1">AVDCRST_MAG96</strain>
    </source>
</reference>
<organism evidence="1">
    <name type="scientific">uncultured Segetibacter sp</name>
    <dbReference type="NCBI Taxonomy" id="481133"/>
    <lineage>
        <taxon>Bacteria</taxon>
        <taxon>Pseudomonadati</taxon>
        <taxon>Bacteroidota</taxon>
        <taxon>Chitinophagia</taxon>
        <taxon>Chitinophagales</taxon>
        <taxon>Chitinophagaceae</taxon>
        <taxon>Segetibacter</taxon>
        <taxon>environmental samples</taxon>
    </lineage>
</organism>
<protein>
    <submittedName>
        <fullName evidence="1">Uncharacterized protein</fullName>
    </submittedName>
</protein>
<dbReference type="EMBL" id="CADCVN010000498">
    <property type="protein sequence ID" value="CAA9487023.1"/>
    <property type="molecule type" value="Genomic_DNA"/>
</dbReference>
<sequence length="40" mass="4591">MYYRYKLKLELCFHSSDKSCIICLFAVGQHRFGVFSGGVS</sequence>
<dbReference type="AlphaFoldDB" id="A0A6J4S824"/>
<accession>A0A6J4S824</accession>